<accession>A0A4Q9KMW7</accession>
<dbReference type="EMBL" id="SDMR01000007">
    <property type="protein sequence ID" value="TBT95109.1"/>
    <property type="molecule type" value="Genomic_DNA"/>
</dbReference>
<comment type="caution">
    <text evidence="1">The sequence shown here is derived from an EMBL/GenBank/DDBJ whole genome shotgun (WGS) entry which is preliminary data.</text>
</comment>
<dbReference type="Proteomes" id="UP000291933">
    <property type="component" value="Unassembled WGS sequence"/>
</dbReference>
<evidence type="ECO:0000313" key="1">
    <source>
        <dbReference type="EMBL" id="TBT95109.1"/>
    </source>
</evidence>
<sequence>MVVVQGCVGSAGATTVALAIATASGQRLRLVECCPASLSGLVAASTAELGEENGWRLGRRDGVRIERQATDESAPPRPLATASDRTVLDLGSATISNCPWLFSEPIVLVTRASVPGLRRLEALLDLHPAAVAAVVGPQVKRWPTVLTRTVGVRTLALIDEGRLIDVPFDRALAVTGLTPDPLSVPLVKAGGRILAALGKEPS</sequence>
<evidence type="ECO:0000313" key="2">
    <source>
        <dbReference type="Proteomes" id="UP000291933"/>
    </source>
</evidence>
<gene>
    <name evidence="1" type="ORF">ET996_07575</name>
</gene>
<dbReference type="AlphaFoldDB" id="A0A4Q9KMW7"/>
<proteinExistence type="predicted"/>
<organism evidence="1 2">
    <name type="scientific">Propioniciclava tarda</name>
    <dbReference type="NCBI Taxonomy" id="433330"/>
    <lineage>
        <taxon>Bacteria</taxon>
        <taxon>Bacillati</taxon>
        <taxon>Actinomycetota</taxon>
        <taxon>Actinomycetes</taxon>
        <taxon>Propionibacteriales</taxon>
        <taxon>Propionibacteriaceae</taxon>
        <taxon>Propioniciclava</taxon>
    </lineage>
</organism>
<keyword evidence="2" id="KW-1185">Reference proteome</keyword>
<dbReference type="RefSeq" id="WP_131171947.1">
    <property type="nucleotide sequence ID" value="NZ_FXTL01000006.1"/>
</dbReference>
<name>A0A4Q9KMW7_PROTD</name>
<reference evidence="1 2" key="1">
    <citation type="submission" date="2019-01" db="EMBL/GenBank/DDBJ databases">
        <title>Lactibacter flavus gen. nov., sp. nov., a novel bacterium of the family Propionibacteriaceae isolated from raw milk and dairy products.</title>
        <authorList>
            <person name="Huptas C."/>
            <person name="Wenning M."/>
            <person name="Breitenwieser F."/>
            <person name="Doll E."/>
            <person name="Von Neubeck M."/>
            <person name="Busse H.-J."/>
            <person name="Scherer S."/>
        </authorList>
    </citation>
    <scope>NUCLEOTIDE SEQUENCE [LARGE SCALE GENOMIC DNA]</scope>
    <source>
        <strain evidence="1 2">DSM 22130</strain>
    </source>
</reference>
<dbReference type="OrthoDB" id="3733821at2"/>
<protein>
    <submittedName>
        <fullName evidence="1">Uncharacterized protein</fullName>
    </submittedName>
</protein>